<name>A0ABR3ZVC7_9LECA</name>
<evidence type="ECO:0000256" key="1">
    <source>
        <dbReference type="SAM" id="SignalP"/>
    </source>
</evidence>
<dbReference type="InterPro" id="IPR012334">
    <property type="entry name" value="Pectin_lyas_fold"/>
</dbReference>
<dbReference type="Proteomes" id="UP001590950">
    <property type="component" value="Unassembled WGS sequence"/>
</dbReference>
<dbReference type="SUPFAM" id="SSF51126">
    <property type="entry name" value="Pectin lyase-like"/>
    <property type="match status" value="2"/>
</dbReference>
<gene>
    <name evidence="3" type="ORF">N7G274_009671</name>
</gene>
<sequence>MRLSTLLFLPLPFALGEQLVIPFVQEAVAKELASFNKYTAYNGPTGIAKAALAAASPAAAPHAQVNAVAAPAASYPYWYEYITHQGKAAFNSNTGYKIFRNVKTYGAKGDGVTDDTAAIQRAISDGNRCAPGSCQSTTTTPAVVYFPAGTYIVSSSILDYYYTQLIGDPNAMPVLKATPGFTGFGVIDGDQYEPGNAAGVLSYGATNVFWRQIRNLVIDLTAIPSSSSATGIHWPTAQATSLQNIVFKMSSASGTQHQGIFIEGGSGGFMNDLTFYGGLNGVVFGNQQFTVRNLAFYNCVTAISQIWNWGWTYKSLSINNCHVGIDMTNNNANPLTVGSVTLLDSTFTNTGVAVLTNRVGGTSKPATADSLIIENVVLSNTPIAVKLRTSGATLLAGGTLTIGAWGSGNAYTPNGPSTTQGSFTAPTRPASLLVGSKYYERSKPQYNNLPVTSFRSVRTGGAKGDGVTDDTNALQNTITAAATAGQVVFVDAGTYKVTRTIVIPSGSKIVGETYSVIMSSGTYFSDINNPQAVVQVGNAGDAGIVEWSDMIVSTQGAQAGAILIRWNLASTSGSPSGMWDVHTRIGGFAGSNLQKANCPASAGSTAINANCEAAYMSMHITKTAAALYMENVWLWTADHDVEDPSLSQITVYTGRGLYIESTAGTFWLVGTAVEHHARYQYQLQSTKNIFMGQIQTETAYYQPNPIAIHPYPINNALNDPNFNTYCPSGSPATCSMGFGLRITSCTDIHIYGAGLYSFFNNYSTSCSVQSANPQCQSNIFTYDSATTTKLYIYNLNTVGSTAMVTKDAGKIATNIYNYNVFPSTIFYFKSG</sequence>
<dbReference type="EMBL" id="JBEFKJ010000039">
    <property type="protein sequence ID" value="KAL2037559.1"/>
    <property type="molecule type" value="Genomic_DNA"/>
</dbReference>
<feature type="domain" description="Rhamnogalacturonase A/B/Epimerase-like pectate lyase" evidence="2">
    <location>
        <begin position="454"/>
        <end position="516"/>
    </location>
</feature>
<reference evidence="3 4" key="1">
    <citation type="submission" date="2024-09" db="EMBL/GenBank/DDBJ databases">
        <title>Rethinking Asexuality: The Enigmatic Case of Functional Sexual Genes in Lepraria (Stereocaulaceae).</title>
        <authorList>
            <person name="Doellman M."/>
            <person name="Sun Y."/>
            <person name="Barcenas-Pena A."/>
            <person name="Lumbsch H.T."/>
            <person name="Grewe F."/>
        </authorList>
    </citation>
    <scope>NUCLEOTIDE SEQUENCE [LARGE SCALE GENOMIC DNA]</scope>
    <source>
        <strain evidence="3 4">Mercado 3170</strain>
    </source>
</reference>
<evidence type="ECO:0000259" key="2">
    <source>
        <dbReference type="Pfam" id="PF12708"/>
    </source>
</evidence>
<protein>
    <recommendedName>
        <fullName evidence="2">Rhamnogalacturonase A/B/Epimerase-like pectate lyase domain-containing protein</fullName>
    </recommendedName>
</protein>
<dbReference type="PANTHER" id="PTHR33928:SF2">
    <property type="entry name" value="PECTATE LYASE SUPERFAMILY PROTEIN DOMAIN-CONTAINING PROTEIN-RELATED"/>
    <property type="match status" value="1"/>
</dbReference>
<feature type="signal peptide" evidence="1">
    <location>
        <begin position="1"/>
        <end position="16"/>
    </location>
</feature>
<evidence type="ECO:0000313" key="3">
    <source>
        <dbReference type="EMBL" id="KAL2037559.1"/>
    </source>
</evidence>
<dbReference type="InterPro" id="IPR024535">
    <property type="entry name" value="RHGA/B-epi-like_pectate_lyase"/>
</dbReference>
<feature type="chain" id="PRO_5045287118" description="Rhamnogalacturonase A/B/Epimerase-like pectate lyase domain-containing protein" evidence="1">
    <location>
        <begin position="17"/>
        <end position="831"/>
    </location>
</feature>
<comment type="caution">
    <text evidence="3">The sequence shown here is derived from an EMBL/GenBank/DDBJ whole genome shotgun (WGS) entry which is preliminary data.</text>
</comment>
<feature type="domain" description="Rhamnogalacturonase A/B/Epimerase-like pectate lyase" evidence="2">
    <location>
        <begin position="99"/>
        <end position="326"/>
    </location>
</feature>
<keyword evidence="1" id="KW-0732">Signal</keyword>
<dbReference type="Gene3D" id="2.160.20.10">
    <property type="entry name" value="Single-stranded right-handed beta-helix, Pectin lyase-like"/>
    <property type="match status" value="2"/>
</dbReference>
<dbReference type="InterPro" id="IPR039279">
    <property type="entry name" value="QRT3-like"/>
</dbReference>
<evidence type="ECO:0000313" key="4">
    <source>
        <dbReference type="Proteomes" id="UP001590950"/>
    </source>
</evidence>
<keyword evidence="4" id="KW-1185">Reference proteome</keyword>
<dbReference type="CDD" id="cd23668">
    <property type="entry name" value="GH55_beta13glucanase-like"/>
    <property type="match status" value="1"/>
</dbReference>
<organism evidence="3 4">
    <name type="scientific">Stereocaulon virgatum</name>
    <dbReference type="NCBI Taxonomy" id="373712"/>
    <lineage>
        <taxon>Eukaryota</taxon>
        <taxon>Fungi</taxon>
        <taxon>Dikarya</taxon>
        <taxon>Ascomycota</taxon>
        <taxon>Pezizomycotina</taxon>
        <taxon>Lecanoromycetes</taxon>
        <taxon>OSLEUM clade</taxon>
        <taxon>Lecanoromycetidae</taxon>
        <taxon>Lecanorales</taxon>
        <taxon>Lecanorineae</taxon>
        <taxon>Stereocaulaceae</taxon>
        <taxon>Stereocaulon</taxon>
    </lineage>
</organism>
<dbReference type="PANTHER" id="PTHR33928">
    <property type="entry name" value="POLYGALACTURONASE QRT3"/>
    <property type="match status" value="1"/>
</dbReference>
<proteinExistence type="predicted"/>
<accession>A0ABR3ZVC7</accession>
<dbReference type="Pfam" id="PF12708">
    <property type="entry name" value="Pect-lyase_RHGA_epim"/>
    <property type="match status" value="2"/>
</dbReference>
<dbReference type="InterPro" id="IPR011050">
    <property type="entry name" value="Pectin_lyase_fold/virulence"/>
</dbReference>